<evidence type="ECO:0000313" key="8">
    <source>
        <dbReference type="Proteomes" id="UP000245207"/>
    </source>
</evidence>
<dbReference type="InterPro" id="IPR049883">
    <property type="entry name" value="NOTCH1_EGF-like"/>
</dbReference>
<sequence>MTDSNHHLPIRFLKPSIREAYVFDLWKSLGLLITSGWYNKWISASDINECDDLEKFPCYGKCQSTLGNYTCRCKEGYYGDGMTKDGCRRKPFHVLRFSIDINECDDLEKFPCYGKCQSTLGNYTCRCKEGYYGDGMTKDGCRRKPFHVLRFSIGIFHIF</sequence>
<dbReference type="SMART" id="SM00179">
    <property type="entry name" value="EGF_CA"/>
    <property type="match status" value="2"/>
</dbReference>
<keyword evidence="4" id="KW-1015">Disulfide bond</keyword>
<dbReference type="PANTHER" id="PTHR24039">
    <property type="entry name" value="FIBRILLIN-RELATED"/>
    <property type="match status" value="1"/>
</dbReference>
<dbReference type="SUPFAM" id="SSF57184">
    <property type="entry name" value="Growth factor receptor domain"/>
    <property type="match status" value="1"/>
</dbReference>
<feature type="domain" description="EGF-like" evidence="6">
    <location>
        <begin position="100"/>
        <end position="137"/>
    </location>
</feature>
<comment type="caution">
    <text evidence="5">Lacks conserved residue(s) required for the propagation of feature annotation.</text>
</comment>
<dbReference type="PROSITE" id="PS50026">
    <property type="entry name" value="EGF_3"/>
    <property type="match status" value="2"/>
</dbReference>
<gene>
    <name evidence="7" type="ORF">CTI12_AA039850</name>
</gene>
<dbReference type="Proteomes" id="UP000245207">
    <property type="component" value="Unassembled WGS sequence"/>
</dbReference>
<accession>A0A2U1Q3R7</accession>
<keyword evidence="8" id="KW-1185">Reference proteome</keyword>
<dbReference type="FunFam" id="2.10.25.10:FF:000038">
    <property type="entry name" value="Fibrillin 2"/>
    <property type="match status" value="2"/>
</dbReference>
<dbReference type="GO" id="GO:0005509">
    <property type="term" value="F:calcium ion binding"/>
    <property type="evidence" value="ECO:0007669"/>
    <property type="project" value="InterPro"/>
</dbReference>
<dbReference type="InterPro" id="IPR000742">
    <property type="entry name" value="EGF"/>
</dbReference>
<feature type="domain" description="EGF-like" evidence="6">
    <location>
        <begin position="46"/>
        <end position="83"/>
    </location>
</feature>
<keyword evidence="3" id="KW-0677">Repeat</keyword>
<dbReference type="AlphaFoldDB" id="A0A2U1Q3R7"/>
<evidence type="ECO:0000256" key="1">
    <source>
        <dbReference type="ARBA" id="ARBA00022536"/>
    </source>
</evidence>
<evidence type="ECO:0000256" key="2">
    <source>
        <dbReference type="ARBA" id="ARBA00022729"/>
    </source>
</evidence>
<protein>
    <submittedName>
        <fullName evidence="7">EGF-like calcium-binding</fullName>
    </submittedName>
</protein>
<evidence type="ECO:0000256" key="5">
    <source>
        <dbReference type="PROSITE-ProRule" id="PRU00076"/>
    </source>
</evidence>
<dbReference type="InterPro" id="IPR001881">
    <property type="entry name" value="EGF-like_Ca-bd_dom"/>
</dbReference>
<organism evidence="7 8">
    <name type="scientific">Artemisia annua</name>
    <name type="common">Sweet wormwood</name>
    <dbReference type="NCBI Taxonomy" id="35608"/>
    <lineage>
        <taxon>Eukaryota</taxon>
        <taxon>Viridiplantae</taxon>
        <taxon>Streptophyta</taxon>
        <taxon>Embryophyta</taxon>
        <taxon>Tracheophyta</taxon>
        <taxon>Spermatophyta</taxon>
        <taxon>Magnoliopsida</taxon>
        <taxon>eudicotyledons</taxon>
        <taxon>Gunneridae</taxon>
        <taxon>Pentapetalae</taxon>
        <taxon>asterids</taxon>
        <taxon>campanulids</taxon>
        <taxon>Asterales</taxon>
        <taxon>Asteraceae</taxon>
        <taxon>Asteroideae</taxon>
        <taxon>Anthemideae</taxon>
        <taxon>Artemisiinae</taxon>
        <taxon>Artemisia</taxon>
    </lineage>
</organism>
<name>A0A2U1Q3R7_ARTAN</name>
<dbReference type="Gene3D" id="2.10.25.10">
    <property type="entry name" value="Laminin"/>
    <property type="match status" value="2"/>
</dbReference>
<evidence type="ECO:0000256" key="4">
    <source>
        <dbReference type="ARBA" id="ARBA00023157"/>
    </source>
</evidence>
<proteinExistence type="predicted"/>
<dbReference type="Pfam" id="PF07645">
    <property type="entry name" value="EGF_CA"/>
    <property type="match status" value="2"/>
</dbReference>
<dbReference type="OrthoDB" id="4062651at2759"/>
<dbReference type="InterPro" id="IPR009030">
    <property type="entry name" value="Growth_fac_rcpt_cys_sf"/>
</dbReference>
<keyword evidence="1 5" id="KW-0245">EGF-like domain</keyword>
<dbReference type="SMART" id="SM00181">
    <property type="entry name" value="EGF"/>
    <property type="match status" value="2"/>
</dbReference>
<keyword evidence="2" id="KW-0732">Signal</keyword>
<evidence type="ECO:0000313" key="7">
    <source>
        <dbReference type="EMBL" id="PWA92649.1"/>
    </source>
</evidence>
<dbReference type="STRING" id="35608.A0A2U1Q3R7"/>
<reference evidence="7 8" key="1">
    <citation type="journal article" date="2018" name="Mol. Plant">
        <title>The genome of Artemisia annua provides insight into the evolution of Asteraceae family and artemisinin biosynthesis.</title>
        <authorList>
            <person name="Shen Q."/>
            <person name="Zhang L."/>
            <person name="Liao Z."/>
            <person name="Wang S."/>
            <person name="Yan T."/>
            <person name="Shi P."/>
            <person name="Liu M."/>
            <person name="Fu X."/>
            <person name="Pan Q."/>
            <person name="Wang Y."/>
            <person name="Lv Z."/>
            <person name="Lu X."/>
            <person name="Zhang F."/>
            <person name="Jiang W."/>
            <person name="Ma Y."/>
            <person name="Chen M."/>
            <person name="Hao X."/>
            <person name="Li L."/>
            <person name="Tang Y."/>
            <person name="Lv G."/>
            <person name="Zhou Y."/>
            <person name="Sun X."/>
            <person name="Brodelius P.E."/>
            <person name="Rose J.K.C."/>
            <person name="Tang K."/>
        </authorList>
    </citation>
    <scope>NUCLEOTIDE SEQUENCE [LARGE SCALE GENOMIC DNA]</scope>
    <source>
        <strain evidence="8">cv. Huhao1</strain>
        <tissue evidence="7">Leaf</tissue>
    </source>
</reference>
<evidence type="ECO:0000256" key="3">
    <source>
        <dbReference type="ARBA" id="ARBA00022737"/>
    </source>
</evidence>
<dbReference type="CDD" id="cd00054">
    <property type="entry name" value="EGF_CA"/>
    <property type="match status" value="2"/>
</dbReference>
<comment type="caution">
    <text evidence="7">The sequence shown here is derived from an EMBL/GenBank/DDBJ whole genome shotgun (WGS) entry which is preliminary data.</text>
</comment>
<evidence type="ECO:0000259" key="6">
    <source>
        <dbReference type="PROSITE" id="PS50026"/>
    </source>
</evidence>
<dbReference type="EMBL" id="PKPP01000448">
    <property type="protein sequence ID" value="PWA92649.1"/>
    <property type="molecule type" value="Genomic_DNA"/>
</dbReference>